<dbReference type="Proteomes" id="UP000298324">
    <property type="component" value="Unassembled WGS sequence"/>
</dbReference>
<keyword evidence="5" id="KW-1185">Reference proteome</keyword>
<reference evidence="4 5" key="1">
    <citation type="journal article" date="2018" name="Environ. Microbiol.">
        <title>Novel energy conservation strategies and behaviour of Pelotomaculum schinkii driving syntrophic propionate catabolism.</title>
        <authorList>
            <person name="Hidalgo-Ahumada C.A.P."/>
            <person name="Nobu M.K."/>
            <person name="Narihiro T."/>
            <person name="Tamaki H."/>
            <person name="Liu W.T."/>
            <person name="Kamagata Y."/>
            <person name="Stams A.J.M."/>
            <person name="Imachi H."/>
            <person name="Sousa D.Z."/>
        </authorList>
    </citation>
    <scope>NUCLEOTIDE SEQUENCE [LARGE SCALE GENOMIC DNA]</scope>
    <source>
        <strain evidence="4 5">HH</strain>
    </source>
</reference>
<evidence type="ECO:0000256" key="2">
    <source>
        <dbReference type="ARBA" id="ARBA00022840"/>
    </source>
</evidence>
<keyword evidence="4" id="KW-0418">Kinase</keyword>
<dbReference type="AlphaFoldDB" id="A0A4Y7RER6"/>
<dbReference type="InterPro" id="IPR014774">
    <property type="entry name" value="KaiC-like_dom"/>
</dbReference>
<dbReference type="EC" id="2.7.11.1" evidence="4"/>
<dbReference type="RefSeq" id="WP_134217692.1">
    <property type="nucleotide sequence ID" value="NZ_QFGA01000001.1"/>
</dbReference>
<evidence type="ECO:0000313" key="5">
    <source>
        <dbReference type="Proteomes" id="UP000298324"/>
    </source>
</evidence>
<dbReference type="EMBL" id="QFGA01000001">
    <property type="protein sequence ID" value="TEB07296.1"/>
    <property type="molecule type" value="Genomic_DNA"/>
</dbReference>
<accession>A0A4Y7RER6</accession>
<gene>
    <name evidence="4" type="primary">kaiC_2</name>
    <name evidence="4" type="ORF">Psch_00843</name>
</gene>
<dbReference type="GO" id="GO:0005524">
    <property type="term" value="F:ATP binding"/>
    <property type="evidence" value="ECO:0007669"/>
    <property type="project" value="UniProtKB-KW"/>
</dbReference>
<sequence>MSKRAYFGVEGLDRNLEKGLLYGSQIMVEGDSGIGKTVLAGEFIKEGLRCGDTCVYVACDEPPMAMREHLLNFKVGTPAYEETGRLIFVDAYEEGESLEKYALSDLRNLDKYFALETEVLRGSAGRRVRLVVDSLSTLFTSIDPADILDFHRARIKHLRKKGILAMDIFVSGVLEPKLVTITGHLYNFMLKMSFSGNRHNPVRLLQIGKVKSQQFVSTRHIFTISPVYGILVPADMGVIV</sequence>
<dbReference type="PANTHER" id="PTHR43637">
    <property type="entry name" value="UPF0273 PROTEIN TM_0370"/>
    <property type="match status" value="1"/>
</dbReference>
<dbReference type="SUPFAM" id="SSF52540">
    <property type="entry name" value="P-loop containing nucleoside triphosphate hydrolases"/>
    <property type="match status" value="1"/>
</dbReference>
<dbReference type="InterPro" id="IPR027417">
    <property type="entry name" value="P-loop_NTPase"/>
</dbReference>
<proteinExistence type="predicted"/>
<keyword evidence="2" id="KW-0067">ATP-binding</keyword>
<evidence type="ECO:0000259" key="3">
    <source>
        <dbReference type="Pfam" id="PF06745"/>
    </source>
</evidence>
<organism evidence="4 5">
    <name type="scientific">Pelotomaculum schinkii</name>
    <dbReference type="NCBI Taxonomy" id="78350"/>
    <lineage>
        <taxon>Bacteria</taxon>
        <taxon>Bacillati</taxon>
        <taxon>Bacillota</taxon>
        <taxon>Clostridia</taxon>
        <taxon>Eubacteriales</taxon>
        <taxon>Desulfotomaculaceae</taxon>
        <taxon>Pelotomaculum</taxon>
    </lineage>
</organism>
<evidence type="ECO:0000313" key="4">
    <source>
        <dbReference type="EMBL" id="TEB07296.1"/>
    </source>
</evidence>
<protein>
    <submittedName>
        <fullName evidence="4">Circadian clock protein kinase KaiC</fullName>
        <ecNumber evidence="4">2.7.11.1</ecNumber>
    </submittedName>
</protein>
<dbReference type="Pfam" id="PF06745">
    <property type="entry name" value="ATPase"/>
    <property type="match status" value="1"/>
</dbReference>
<dbReference type="Gene3D" id="3.40.50.300">
    <property type="entry name" value="P-loop containing nucleotide triphosphate hydrolases"/>
    <property type="match status" value="1"/>
</dbReference>
<feature type="domain" description="KaiC-like" evidence="3">
    <location>
        <begin position="8"/>
        <end position="232"/>
    </location>
</feature>
<dbReference type="GO" id="GO:0004674">
    <property type="term" value="F:protein serine/threonine kinase activity"/>
    <property type="evidence" value="ECO:0007669"/>
    <property type="project" value="UniProtKB-EC"/>
</dbReference>
<name>A0A4Y7RER6_9FIRM</name>
<keyword evidence="1" id="KW-0547">Nucleotide-binding</keyword>
<dbReference type="PANTHER" id="PTHR43637:SF3">
    <property type="entry name" value="FLAGELLA-RELATED PROTEIN H-RELATED"/>
    <property type="match status" value="1"/>
</dbReference>
<comment type="caution">
    <text evidence="4">The sequence shown here is derived from an EMBL/GenBank/DDBJ whole genome shotgun (WGS) entry which is preliminary data.</text>
</comment>
<keyword evidence="4" id="KW-0808">Transferase</keyword>
<evidence type="ECO:0000256" key="1">
    <source>
        <dbReference type="ARBA" id="ARBA00022741"/>
    </source>
</evidence>